<sequence length="461" mass="52920">MKRKICIVDDSLPASDYPDFIDETKLLDQSILRYLCHHHESWPEEPLRKLLLEILSNHTDWTVSAFLNPDFYFNHVEEEIYSPEVIIFDWDYATTSVATEEHLLNILRSTYSVVGIFTGADKKEEIDGILAQPNFQPYIESRIRKVEKWTADSVAIILDEVNKRFDSNFSFKLGQELKFNAVKALDSILVDIGEMSFDEFIWTFGHESGGNGRTITVNEFIEILSEKFRNNLANADWSETTFRNANPANVAEVLVRKLWSYRLYRFPKDDLVRVGDIISKVGGNNDEKFLVISSDCHMNQLWKKNFGSVTLIPLFANTKTSETFANRLLTAQNRSEIRNAKASSMMNLRPFDSLTLISSIPSKDIEGNVMFTDYVAFPRSVLSIDVPKPTGLEQHQVRLQSLLYSHLQDYTGEERLNLNEPFRSPLIQYCVNAITGYGAPDYPIELQSSIKGRFNENFSQE</sequence>
<dbReference type="Proteomes" id="UP000664698">
    <property type="component" value="Unassembled WGS sequence"/>
</dbReference>
<dbReference type="RefSeq" id="WP_206570648.1">
    <property type="nucleotide sequence ID" value="NZ_JAFKCW010000004.1"/>
</dbReference>
<dbReference type="EMBL" id="JAFKCW010000004">
    <property type="protein sequence ID" value="MBN7802633.1"/>
    <property type="molecule type" value="Genomic_DNA"/>
</dbReference>
<name>A0ABS3BTK5_9BACT</name>
<proteinExistence type="predicted"/>
<evidence type="ECO:0000313" key="2">
    <source>
        <dbReference type="Proteomes" id="UP000664698"/>
    </source>
</evidence>
<reference evidence="1 2" key="1">
    <citation type="submission" date="2021-03" db="EMBL/GenBank/DDBJ databases">
        <title>novel species isolated from a fishpond in China.</title>
        <authorList>
            <person name="Lu H."/>
            <person name="Cai Z."/>
        </authorList>
    </citation>
    <scope>NUCLEOTIDE SEQUENCE [LARGE SCALE GENOMIC DNA]</scope>
    <source>
        <strain evidence="1 2">JCM 31546</strain>
    </source>
</reference>
<comment type="caution">
    <text evidence="1">The sequence shown here is derived from an EMBL/GenBank/DDBJ whole genome shotgun (WGS) entry which is preliminary data.</text>
</comment>
<organism evidence="1 2">
    <name type="scientific">Algoriphagus aestuariicola</name>
    <dbReference type="NCBI Taxonomy" id="1852016"/>
    <lineage>
        <taxon>Bacteria</taxon>
        <taxon>Pseudomonadati</taxon>
        <taxon>Bacteroidota</taxon>
        <taxon>Cytophagia</taxon>
        <taxon>Cytophagales</taxon>
        <taxon>Cyclobacteriaceae</taxon>
        <taxon>Algoriphagus</taxon>
    </lineage>
</organism>
<accession>A0ABS3BTK5</accession>
<evidence type="ECO:0000313" key="1">
    <source>
        <dbReference type="EMBL" id="MBN7802633.1"/>
    </source>
</evidence>
<protein>
    <submittedName>
        <fullName evidence="1">Uncharacterized protein</fullName>
    </submittedName>
</protein>
<gene>
    <name evidence="1" type="ORF">J0A67_17285</name>
</gene>
<keyword evidence="2" id="KW-1185">Reference proteome</keyword>